<sequence>MRSFLNELIQQVEVLSMTEILTQILVAAALGFVIYLSYYMSHTGTIYSRKFNTSLVVLAVLTTVVMTAIGNNVALSLGMVGALSIVRFRTAIKDSRDTVYIFWTVVVGLTCGVGDYITAGIGSAIVFLILLVLGRIKNESRMLLIVRGARSTDKRIMSVVSEYFSRRIDLRVENTTERTVELIYEIPLKIFEKASNRAESIADCLYEIEHVEYVNVVAQDDDISN</sequence>
<feature type="transmembrane region" description="Helical" evidence="1">
    <location>
        <begin position="100"/>
        <end position="133"/>
    </location>
</feature>
<feature type="transmembrane region" description="Helical" evidence="1">
    <location>
        <begin position="20"/>
        <end position="39"/>
    </location>
</feature>
<keyword evidence="1" id="KW-0812">Transmembrane</keyword>
<evidence type="ECO:0000256" key="1">
    <source>
        <dbReference type="SAM" id="Phobius"/>
    </source>
</evidence>
<feature type="transmembrane region" description="Helical" evidence="1">
    <location>
        <begin position="51"/>
        <end position="80"/>
    </location>
</feature>
<reference evidence="2 3" key="1">
    <citation type="submission" date="2015-09" db="EMBL/GenBank/DDBJ databases">
        <authorList>
            <consortium name="Pathogen Informatics"/>
        </authorList>
    </citation>
    <scope>NUCLEOTIDE SEQUENCE [LARGE SCALE GENOMIC DNA]</scope>
    <source>
        <strain evidence="2 3">2789STDY5608838</strain>
    </source>
</reference>
<organism evidence="2 3">
    <name type="scientific">Blautia obeum</name>
    <dbReference type="NCBI Taxonomy" id="40520"/>
    <lineage>
        <taxon>Bacteria</taxon>
        <taxon>Bacillati</taxon>
        <taxon>Bacillota</taxon>
        <taxon>Clostridia</taxon>
        <taxon>Lachnospirales</taxon>
        <taxon>Lachnospiraceae</taxon>
        <taxon>Blautia</taxon>
    </lineage>
</organism>
<dbReference type="RefSeq" id="WP_055053044.1">
    <property type="nucleotide sequence ID" value="NZ_CYZA01000005.1"/>
</dbReference>
<dbReference type="AlphaFoldDB" id="A0A173ZGM4"/>
<keyword evidence="1" id="KW-0472">Membrane</keyword>
<dbReference type="InterPro" id="IPR032531">
    <property type="entry name" value="DUF4956"/>
</dbReference>
<evidence type="ECO:0000313" key="2">
    <source>
        <dbReference type="EMBL" id="CUN75384.1"/>
    </source>
</evidence>
<dbReference type="EMBL" id="CYZA01000005">
    <property type="protein sequence ID" value="CUN75384.1"/>
    <property type="molecule type" value="Genomic_DNA"/>
</dbReference>
<proteinExistence type="predicted"/>
<keyword evidence="1" id="KW-1133">Transmembrane helix</keyword>
<evidence type="ECO:0008006" key="4">
    <source>
        <dbReference type="Google" id="ProtNLM"/>
    </source>
</evidence>
<accession>A0A173ZGM4</accession>
<gene>
    <name evidence="2" type="ORF">ERS852395_01228</name>
</gene>
<evidence type="ECO:0000313" key="3">
    <source>
        <dbReference type="Proteomes" id="UP000095447"/>
    </source>
</evidence>
<dbReference type="Pfam" id="PF16316">
    <property type="entry name" value="DUF4956"/>
    <property type="match status" value="1"/>
</dbReference>
<dbReference type="Proteomes" id="UP000095447">
    <property type="component" value="Unassembled WGS sequence"/>
</dbReference>
<name>A0A173ZGM4_9FIRM</name>
<protein>
    <recommendedName>
        <fullName evidence="4">DUF4956 domain-containing protein</fullName>
    </recommendedName>
</protein>